<feature type="coiled-coil region" evidence="1">
    <location>
        <begin position="329"/>
        <end position="356"/>
    </location>
</feature>
<protein>
    <recommendedName>
        <fullName evidence="3">Peptidoglycan binding-like domain-containing protein</fullName>
    </recommendedName>
</protein>
<proteinExistence type="predicted"/>
<feature type="compositionally biased region" description="Polar residues" evidence="2">
    <location>
        <begin position="488"/>
        <end position="512"/>
    </location>
</feature>
<name>A0ABQ5XT81_9GAMM</name>
<keyword evidence="1" id="KW-0175">Coiled coil</keyword>
<feature type="compositionally biased region" description="Polar residues" evidence="2">
    <location>
        <begin position="308"/>
        <end position="321"/>
    </location>
</feature>
<gene>
    <name evidence="4" type="ORF">GCM10007901_26620</name>
</gene>
<feature type="region of interest" description="Disordered" evidence="2">
    <location>
        <begin position="487"/>
        <end position="512"/>
    </location>
</feature>
<evidence type="ECO:0000259" key="3">
    <source>
        <dbReference type="Pfam" id="PF01471"/>
    </source>
</evidence>
<comment type="caution">
    <text evidence="4">The sequence shown here is derived from an EMBL/GenBank/DDBJ whole genome shotgun (WGS) entry which is preliminary data.</text>
</comment>
<evidence type="ECO:0000313" key="5">
    <source>
        <dbReference type="Proteomes" id="UP001156670"/>
    </source>
</evidence>
<feature type="region of interest" description="Disordered" evidence="2">
    <location>
        <begin position="308"/>
        <end position="329"/>
    </location>
</feature>
<organism evidence="4 5">
    <name type="scientific">Dyella acidisoli</name>
    <dbReference type="NCBI Taxonomy" id="1867834"/>
    <lineage>
        <taxon>Bacteria</taxon>
        <taxon>Pseudomonadati</taxon>
        <taxon>Pseudomonadota</taxon>
        <taxon>Gammaproteobacteria</taxon>
        <taxon>Lysobacterales</taxon>
        <taxon>Rhodanobacteraceae</taxon>
        <taxon>Dyella</taxon>
    </lineage>
</organism>
<keyword evidence="5" id="KW-1185">Reference proteome</keyword>
<dbReference type="InterPro" id="IPR036366">
    <property type="entry name" value="PGBDSf"/>
</dbReference>
<dbReference type="InterPro" id="IPR002477">
    <property type="entry name" value="Peptidoglycan-bd-like"/>
</dbReference>
<evidence type="ECO:0000256" key="2">
    <source>
        <dbReference type="SAM" id="MobiDB-lite"/>
    </source>
</evidence>
<accession>A0ABQ5XT81</accession>
<dbReference type="RefSeq" id="WP_284321415.1">
    <property type="nucleotide sequence ID" value="NZ_BSOB01000024.1"/>
</dbReference>
<dbReference type="InterPro" id="IPR036365">
    <property type="entry name" value="PGBD-like_sf"/>
</dbReference>
<sequence length="512" mass="57436">MSSRQDKAVATANAYNQGNIAGLDDAMTRRLIASVVLTESNGGDLDITNSLGYVGRYQAGASWLADADYIDSNKLRTAMAGDGFTREAAWGAKGHMTEFLNDSANWKNGLSLDQYKASAELQDRAFKIISDKAYKQAIREGVLRERDDDSKIAGYLKARHISGPAGARKALEGIAVNDDYQTSNIKYLEDITRNGDGLNQVMNHHREQHFQIQDDRSVGLFKNHEVLRQDKHGADVVKLQTDLRDLGYTDVHGDPLEPDGRFGRNTHHAVENFQRDHDLNADGVVGPNTWAALRNVVRISSVAPTVTQISGQNQQSSQDPVDTSPVYPSDTANQQLVLLQAQVLEMQRQMEAMIRQRELGHEKERGDSFAVSSETPRHAAFDEYTPAQRITWRLGYSDPRHPQHDLYIDVKERLKADGHHLPEDRLTQVVGEMHTRGFQPNWEGYAKVHNDAVYVSDFSPWANRVRVDLKEPAPSVQETLRQVDDHQQTLTQQHALREQQTQSRGHGHSLSP</sequence>
<evidence type="ECO:0000256" key="1">
    <source>
        <dbReference type="SAM" id="Coils"/>
    </source>
</evidence>
<dbReference type="SUPFAM" id="SSF47090">
    <property type="entry name" value="PGBD-like"/>
    <property type="match status" value="1"/>
</dbReference>
<dbReference type="Gene3D" id="1.10.101.10">
    <property type="entry name" value="PGBD-like superfamily/PGBD"/>
    <property type="match status" value="1"/>
</dbReference>
<feature type="domain" description="Peptidoglycan binding-like" evidence="3">
    <location>
        <begin position="233"/>
        <end position="293"/>
    </location>
</feature>
<evidence type="ECO:0000313" key="4">
    <source>
        <dbReference type="EMBL" id="GLQ93711.1"/>
    </source>
</evidence>
<reference evidence="5" key="1">
    <citation type="journal article" date="2019" name="Int. J. Syst. Evol. Microbiol.">
        <title>The Global Catalogue of Microorganisms (GCM) 10K type strain sequencing project: providing services to taxonomists for standard genome sequencing and annotation.</title>
        <authorList>
            <consortium name="The Broad Institute Genomics Platform"/>
            <consortium name="The Broad Institute Genome Sequencing Center for Infectious Disease"/>
            <person name="Wu L."/>
            <person name="Ma J."/>
        </authorList>
    </citation>
    <scope>NUCLEOTIDE SEQUENCE [LARGE SCALE GENOMIC DNA]</scope>
    <source>
        <strain evidence="5">NBRC 111980</strain>
    </source>
</reference>
<dbReference type="EMBL" id="BSOB01000024">
    <property type="protein sequence ID" value="GLQ93711.1"/>
    <property type="molecule type" value="Genomic_DNA"/>
</dbReference>
<dbReference type="Pfam" id="PF01471">
    <property type="entry name" value="PG_binding_1"/>
    <property type="match status" value="1"/>
</dbReference>
<dbReference type="Proteomes" id="UP001156670">
    <property type="component" value="Unassembled WGS sequence"/>
</dbReference>